<gene>
    <name evidence="2" type="ORF">HNR46_002060</name>
</gene>
<dbReference type="AlphaFoldDB" id="A0A840VGA2"/>
<evidence type="ECO:0000256" key="1">
    <source>
        <dbReference type="SAM" id="Phobius"/>
    </source>
</evidence>
<evidence type="ECO:0000313" key="3">
    <source>
        <dbReference type="Proteomes" id="UP000557717"/>
    </source>
</evidence>
<sequence>MSGESKPERTKNRLIAGIGMIVGLVALAAAFLSPQIAEAIDPPKPPVEEVAVDLASRIIDAAKAKAKGEEYQPAAAPRQLPSRFIYPAVVGFGMIAAALVHRPKSSRHIR</sequence>
<proteinExistence type="predicted"/>
<evidence type="ECO:0000313" key="2">
    <source>
        <dbReference type="EMBL" id="MBB5351821.1"/>
    </source>
</evidence>
<keyword evidence="3" id="KW-1185">Reference proteome</keyword>
<keyword evidence="1" id="KW-0812">Transmembrane</keyword>
<comment type="caution">
    <text evidence="2">The sequence shown here is derived from an EMBL/GenBank/DDBJ whole genome shotgun (WGS) entry which is preliminary data.</text>
</comment>
<name>A0A840VGA2_9BACT</name>
<reference evidence="2 3" key="1">
    <citation type="submission" date="2020-08" db="EMBL/GenBank/DDBJ databases">
        <title>Genomic Encyclopedia of Type Strains, Phase IV (KMG-IV): sequencing the most valuable type-strain genomes for metagenomic binning, comparative biology and taxonomic classification.</title>
        <authorList>
            <person name="Goeker M."/>
        </authorList>
    </citation>
    <scope>NUCLEOTIDE SEQUENCE [LARGE SCALE GENOMIC DNA]</scope>
    <source>
        <strain evidence="2 3">YC6886</strain>
    </source>
</reference>
<accession>A0A840VGA2</accession>
<dbReference type="EMBL" id="JACHFD010000008">
    <property type="protein sequence ID" value="MBB5351821.1"/>
    <property type="molecule type" value="Genomic_DNA"/>
</dbReference>
<dbReference type="Proteomes" id="UP000557717">
    <property type="component" value="Unassembled WGS sequence"/>
</dbReference>
<keyword evidence="1" id="KW-1133">Transmembrane helix</keyword>
<dbReference type="RefSeq" id="WP_184018328.1">
    <property type="nucleotide sequence ID" value="NZ_JACHFD010000008.1"/>
</dbReference>
<protein>
    <submittedName>
        <fullName evidence="2">Uncharacterized protein</fullName>
    </submittedName>
</protein>
<feature type="transmembrane region" description="Helical" evidence="1">
    <location>
        <begin position="84"/>
        <end position="101"/>
    </location>
</feature>
<keyword evidence="1" id="KW-0472">Membrane</keyword>
<organism evidence="2 3">
    <name type="scientific">Haloferula luteola</name>
    <dbReference type="NCBI Taxonomy" id="595692"/>
    <lineage>
        <taxon>Bacteria</taxon>
        <taxon>Pseudomonadati</taxon>
        <taxon>Verrucomicrobiota</taxon>
        <taxon>Verrucomicrobiia</taxon>
        <taxon>Verrucomicrobiales</taxon>
        <taxon>Verrucomicrobiaceae</taxon>
        <taxon>Haloferula</taxon>
    </lineage>
</organism>